<evidence type="ECO:0000256" key="5">
    <source>
        <dbReference type="RuleBase" id="RU000383"/>
    </source>
</evidence>
<dbReference type="WBParaSite" id="MCU_006900-RA">
    <property type="protein sequence ID" value="MCU_006900-RA"/>
    <property type="gene ID" value="MCU_006900"/>
</dbReference>
<name>A0A0R3UM61_MESCO</name>
<feature type="compositionally biased region" description="Polar residues" evidence="6">
    <location>
        <begin position="1"/>
        <end position="11"/>
    </location>
</feature>
<keyword evidence="10" id="KW-1185">Reference proteome</keyword>
<sequence>MSDSPASSANTEEQRRGDSPFGRLHQKQSPAANAIDEGENRNFRKKTKAMPQCDLEVVKDDGLPAIQAFPSNAPRNLTGLNLRGSKKAKCIDSGINGNQRINRIFQITKKGVRQEPQRRSGVTKKRSLDEISEWSMEKENKNVIEKANSKCLEGIRMLMERQTLSVVERNASRTLIKPTRAKKVITIPKGTRLAFSIYNGTWIHKYPLIVDRLHINPLLEYKATDRGEFPLFYKRILHYLLIRDAQLSLDFEPNCLVRSGLSTNLRGILFDWMIKVQQYLQMRTESLHLAASFVDQFIWHLKIAKEDYQLVAITALFLAAKVNERVPVSLKTLCYLTEHSFEPDQVLELEITMLRVLNFKMNPTIPHTFLSFALMACNDLCDASIDKIRLMCLYLFDLCLPEFALCQFSSSLRCAAAVYLSRRLILSSAYPSRSIDSSQSSSPTSCVSTAAAPDLWTPKLAAFTGHHVSKSLKRVSLIYASMLAKMQLLLAAPDVNESTDGKDEWTFDAALLKYSSRKYGKVAQCSLFSNFNYSQLLEEWTLTFPSPP</sequence>
<keyword evidence="3 5" id="KW-0195">Cyclin</keyword>
<dbReference type="InterPro" id="IPR004367">
    <property type="entry name" value="Cyclin_C-dom"/>
</dbReference>
<proteinExistence type="inferred from homology"/>
<accession>A0A0R3UM61</accession>
<keyword evidence="2" id="KW-0498">Mitosis</keyword>
<dbReference type="SMART" id="SM00385">
    <property type="entry name" value="CYCLIN"/>
    <property type="match status" value="1"/>
</dbReference>
<feature type="domain" description="Cyclin C-terminal" evidence="8">
    <location>
        <begin position="364"/>
        <end position="528"/>
    </location>
</feature>
<dbReference type="Pfam" id="PF00134">
    <property type="entry name" value="Cyclin_N"/>
    <property type="match status" value="1"/>
</dbReference>
<dbReference type="SUPFAM" id="SSF47954">
    <property type="entry name" value="Cyclin-like"/>
    <property type="match status" value="2"/>
</dbReference>
<feature type="region of interest" description="Disordered" evidence="6">
    <location>
        <begin position="1"/>
        <end position="48"/>
    </location>
</feature>
<dbReference type="STRING" id="53468.A0A0R3UM61"/>
<evidence type="ECO:0000256" key="1">
    <source>
        <dbReference type="ARBA" id="ARBA00022618"/>
    </source>
</evidence>
<protein>
    <submittedName>
        <fullName evidence="11">Cyclin N-terminal domain-containing protein</fullName>
    </submittedName>
</protein>
<evidence type="ECO:0000313" key="9">
    <source>
        <dbReference type="EMBL" id="VDD82819.1"/>
    </source>
</evidence>
<dbReference type="PANTHER" id="PTHR10177">
    <property type="entry name" value="CYCLINS"/>
    <property type="match status" value="1"/>
</dbReference>
<dbReference type="AlphaFoldDB" id="A0A0R3UM61"/>
<evidence type="ECO:0000256" key="4">
    <source>
        <dbReference type="ARBA" id="ARBA00023306"/>
    </source>
</evidence>
<evidence type="ECO:0000256" key="6">
    <source>
        <dbReference type="SAM" id="MobiDB-lite"/>
    </source>
</evidence>
<evidence type="ECO:0000259" key="8">
    <source>
        <dbReference type="SMART" id="SM01332"/>
    </source>
</evidence>
<dbReference type="OrthoDB" id="6272950at2759"/>
<dbReference type="GO" id="GO:0044772">
    <property type="term" value="P:mitotic cell cycle phase transition"/>
    <property type="evidence" value="ECO:0007669"/>
    <property type="project" value="InterPro"/>
</dbReference>
<reference evidence="11" key="2">
    <citation type="submission" date="2019-11" db="UniProtKB">
        <authorList>
            <consortium name="WormBaseParasite"/>
        </authorList>
    </citation>
    <scope>IDENTIFICATION</scope>
</reference>
<evidence type="ECO:0000256" key="2">
    <source>
        <dbReference type="ARBA" id="ARBA00022776"/>
    </source>
</evidence>
<keyword evidence="4" id="KW-0131">Cell cycle</keyword>
<gene>
    <name evidence="9" type="ORF">MCOS_LOCUS8822</name>
</gene>
<comment type="similarity">
    <text evidence="5">Belongs to the cyclin family.</text>
</comment>
<dbReference type="InterPro" id="IPR006671">
    <property type="entry name" value="Cyclin_N"/>
</dbReference>
<dbReference type="InterPro" id="IPR039361">
    <property type="entry name" value="Cyclin"/>
</dbReference>
<dbReference type="GO" id="GO:0051301">
    <property type="term" value="P:cell division"/>
    <property type="evidence" value="ECO:0007669"/>
    <property type="project" value="UniProtKB-KW"/>
</dbReference>
<dbReference type="InterPro" id="IPR013763">
    <property type="entry name" value="Cyclin-like_dom"/>
</dbReference>
<evidence type="ECO:0000259" key="7">
    <source>
        <dbReference type="SMART" id="SM00385"/>
    </source>
</evidence>
<dbReference type="SMART" id="SM01332">
    <property type="entry name" value="Cyclin_C"/>
    <property type="match status" value="1"/>
</dbReference>
<evidence type="ECO:0000313" key="11">
    <source>
        <dbReference type="WBParaSite" id="MCU_006900-RA"/>
    </source>
</evidence>
<dbReference type="GO" id="GO:0016538">
    <property type="term" value="F:cyclin-dependent protein serine/threonine kinase regulator activity"/>
    <property type="evidence" value="ECO:0007669"/>
    <property type="project" value="InterPro"/>
</dbReference>
<dbReference type="CDD" id="cd20537">
    <property type="entry name" value="CYCLIN_CCNO-like_rpt2"/>
    <property type="match status" value="1"/>
</dbReference>
<evidence type="ECO:0000313" key="10">
    <source>
        <dbReference type="Proteomes" id="UP000267029"/>
    </source>
</evidence>
<dbReference type="Proteomes" id="UP000267029">
    <property type="component" value="Unassembled WGS sequence"/>
</dbReference>
<dbReference type="InterPro" id="IPR036915">
    <property type="entry name" value="Cyclin-like_sf"/>
</dbReference>
<dbReference type="Gene3D" id="1.10.472.10">
    <property type="entry name" value="Cyclin-like"/>
    <property type="match status" value="2"/>
</dbReference>
<dbReference type="Pfam" id="PF02984">
    <property type="entry name" value="Cyclin_C"/>
    <property type="match status" value="1"/>
</dbReference>
<dbReference type="FunFam" id="1.10.472.10:FF:000001">
    <property type="entry name" value="G2/mitotic-specific cyclin"/>
    <property type="match status" value="1"/>
</dbReference>
<evidence type="ECO:0000256" key="3">
    <source>
        <dbReference type="ARBA" id="ARBA00023127"/>
    </source>
</evidence>
<organism evidence="11">
    <name type="scientific">Mesocestoides corti</name>
    <name type="common">Flatworm</name>
    <dbReference type="NCBI Taxonomy" id="53468"/>
    <lineage>
        <taxon>Eukaryota</taxon>
        <taxon>Metazoa</taxon>
        <taxon>Spiralia</taxon>
        <taxon>Lophotrochozoa</taxon>
        <taxon>Platyhelminthes</taxon>
        <taxon>Cestoda</taxon>
        <taxon>Eucestoda</taxon>
        <taxon>Cyclophyllidea</taxon>
        <taxon>Mesocestoididae</taxon>
        <taxon>Mesocestoides</taxon>
    </lineage>
</organism>
<feature type="domain" description="Cyclin-like" evidence="7">
    <location>
        <begin position="271"/>
        <end position="355"/>
    </location>
</feature>
<reference evidence="9 10" key="1">
    <citation type="submission" date="2018-10" db="EMBL/GenBank/DDBJ databases">
        <authorList>
            <consortium name="Pathogen Informatics"/>
        </authorList>
    </citation>
    <scope>NUCLEOTIDE SEQUENCE [LARGE SCALE GENOMIC DNA]</scope>
</reference>
<keyword evidence="1" id="KW-0132">Cell division</keyword>
<dbReference type="EMBL" id="UXSR01005580">
    <property type="protein sequence ID" value="VDD82819.1"/>
    <property type="molecule type" value="Genomic_DNA"/>
</dbReference>